<dbReference type="EMBL" id="JBHXCV010000002">
    <property type="protein sequence ID" value="MFD6792582.1"/>
    <property type="molecule type" value="Genomic_DNA"/>
</dbReference>
<dbReference type="InterPro" id="IPR023866">
    <property type="entry name" value="SbnB"/>
</dbReference>
<dbReference type="PIRSF" id="PIRSF001439">
    <property type="entry name" value="CryM"/>
    <property type="match status" value="1"/>
</dbReference>
<dbReference type="InterPro" id="IPR023401">
    <property type="entry name" value="ODC_N"/>
</dbReference>
<dbReference type="SUPFAM" id="SSF51735">
    <property type="entry name" value="NAD(P)-binding Rossmann-fold domains"/>
    <property type="match status" value="1"/>
</dbReference>
<evidence type="ECO:0000313" key="1">
    <source>
        <dbReference type="EMBL" id="MFD6792582.1"/>
    </source>
</evidence>
<organism evidence="1 2">
    <name type="scientific">Prauserella salsuginis</name>
    <dbReference type="NCBI Taxonomy" id="387889"/>
    <lineage>
        <taxon>Bacteria</taxon>
        <taxon>Bacillati</taxon>
        <taxon>Actinomycetota</taxon>
        <taxon>Actinomycetes</taxon>
        <taxon>Pseudonocardiales</taxon>
        <taxon>Pseudonocardiaceae</taxon>
        <taxon>Prauserella</taxon>
        <taxon>Prauserella salsuginis group</taxon>
    </lineage>
</organism>
<name>A0ABW6G065_9PSEU</name>
<accession>A0ABW6G065</accession>
<keyword evidence="2" id="KW-1185">Reference proteome</keyword>
<dbReference type="PANTHER" id="PTHR13812">
    <property type="entry name" value="KETIMINE REDUCTASE MU-CRYSTALLIN"/>
    <property type="match status" value="1"/>
</dbReference>
<dbReference type="InterPro" id="IPR003462">
    <property type="entry name" value="ODC_Mu_crystall"/>
</dbReference>
<dbReference type="NCBIfam" id="TIGR03944">
    <property type="entry name" value="dehyd_SbnB_fam"/>
    <property type="match status" value="1"/>
</dbReference>
<dbReference type="InterPro" id="IPR036291">
    <property type="entry name" value="NAD(P)-bd_dom_sf"/>
</dbReference>
<sequence>MADDILRTSRTTVLELVHETYLLHEAGASINPDSYFLRFPDKPNSRVIALPGYLGGTFDKIGMKWIASFPDNVASGRPRASAALLLNDYATGSPIACLESAGISAARTAASATLAAARLKPAETRTVSFIGSGIIARTIADYLLVAVQGISEAVVHDLVPASGANLVRYISEEYPITAKFVDTLNEALESDIVVFATTAPTPYVTPATEFHPGQLVLNISLRDIAPEILLRSNNVLDDVDHCLKAETSAHLAERLSDGREFIDGTIGDVLRGEIELRSDRATIFSPFGLGVLDIAVGSFVLKQARDAGKAVEIENFIGEEKRW</sequence>
<comment type="caution">
    <text evidence="1">The sequence shown here is derived from an EMBL/GenBank/DDBJ whole genome shotgun (WGS) entry which is preliminary data.</text>
</comment>
<evidence type="ECO:0000313" key="2">
    <source>
        <dbReference type="Proteomes" id="UP001598673"/>
    </source>
</evidence>
<dbReference type="RefSeq" id="WP_258936860.1">
    <property type="nucleotide sequence ID" value="NZ_JANBBF010000010.1"/>
</dbReference>
<dbReference type="PANTHER" id="PTHR13812:SF19">
    <property type="entry name" value="KETIMINE REDUCTASE MU-CRYSTALLIN"/>
    <property type="match status" value="1"/>
</dbReference>
<dbReference type="Pfam" id="PF02423">
    <property type="entry name" value="OCD_Mu_crystall"/>
    <property type="match status" value="1"/>
</dbReference>
<dbReference type="Proteomes" id="UP001598673">
    <property type="component" value="Unassembled WGS sequence"/>
</dbReference>
<gene>
    <name evidence="1" type="primary">sbnB</name>
    <name evidence="1" type="ORF">ACFWGY_04540</name>
</gene>
<reference evidence="1 2" key="1">
    <citation type="submission" date="2024-09" db="EMBL/GenBank/DDBJ databases">
        <title>The Natural Products Discovery Center: Release of the First 8490 Sequenced Strains for Exploring Actinobacteria Biosynthetic Diversity.</title>
        <authorList>
            <person name="Kalkreuter E."/>
            <person name="Kautsar S.A."/>
            <person name="Yang D."/>
            <person name="Bader C.D."/>
            <person name="Teijaro C.N."/>
            <person name="Fluegel L."/>
            <person name="Davis C.M."/>
            <person name="Simpson J.R."/>
            <person name="Lauterbach L."/>
            <person name="Steele A.D."/>
            <person name="Gui C."/>
            <person name="Meng S."/>
            <person name="Li G."/>
            <person name="Viehrig K."/>
            <person name="Ye F."/>
            <person name="Su P."/>
            <person name="Kiefer A.F."/>
            <person name="Nichols A."/>
            <person name="Cepeda A.J."/>
            <person name="Yan W."/>
            <person name="Fan B."/>
            <person name="Jiang Y."/>
            <person name="Adhikari A."/>
            <person name="Zheng C.-J."/>
            <person name="Schuster L."/>
            <person name="Cowan T.M."/>
            <person name="Smanski M.J."/>
            <person name="Chevrette M.G."/>
            <person name="De Carvalho L.P.S."/>
            <person name="Shen B."/>
        </authorList>
    </citation>
    <scope>NUCLEOTIDE SEQUENCE [LARGE SCALE GENOMIC DNA]</scope>
    <source>
        <strain evidence="1 2">NPDC060353</strain>
    </source>
</reference>
<dbReference type="Gene3D" id="3.30.1780.10">
    <property type="entry name" value="ornithine cyclodeaminase, domain 1"/>
    <property type="match status" value="1"/>
</dbReference>
<proteinExistence type="predicted"/>
<dbReference type="Gene3D" id="3.40.50.720">
    <property type="entry name" value="NAD(P)-binding Rossmann-like Domain"/>
    <property type="match status" value="1"/>
</dbReference>
<protein>
    <submittedName>
        <fullName evidence="1">2,3-diaminopropionate biosynthesis protein SbnB</fullName>
    </submittedName>
</protein>